<feature type="compositionally biased region" description="Basic residues" evidence="1">
    <location>
        <begin position="1"/>
        <end position="63"/>
    </location>
</feature>
<feature type="region of interest" description="Disordered" evidence="1">
    <location>
        <begin position="1"/>
        <end position="72"/>
    </location>
</feature>
<evidence type="ECO:0000256" key="1">
    <source>
        <dbReference type="SAM" id="MobiDB-lite"/>
    </source>
</evidence>
<sequence>MPAKKTTKTKRKSKTTASKKKTAASKKKKAPAKKKTAASKKKTAASKKKKAPAKKKTASKKPATKMYGVRGTKAEVRRTNAYASRCRSGMRATGNGVCPSGYKRALNNCCVAIDKAQKAVEQLNRVSPWIDSGLKEDDGSPKYIKNPNLNK</sequence>
<protein>
    <submittedName>
        <fullName evidence="2">Uncharacterized protein</fullName>
    </submittedName>
</protein>
<name>A0A6C0IV45_9ZZZZ</name>
<reference evidence="2" key="1">
    <citation type="journal article" date="2020" name="Nature">
        <title>Giant virus diversity and host interactions through global metagenomics.</title>
        <authorList>
            <person name="Schulz F."/>
            <person name="Roux S."/>
            <person name="Paez-Espino D."/>
            <person name="Jungbluth S."/>
            <person name="Walsh D.A."/>
            <person name="Denef V.J."/>
            <person name="McMahon K.D."/>
            <person name="Konstantinidis K.T."/>
            <person name="Eloe-Fadrosh E.A."/>
            <person name="Kyrpides N.C."/>
            <person name="Woyke T."/>
        </authorList>
    </citation>
    <scope>NUCLEOTIDE SEQUENCE</scope>
    <source>
        <strain evidence="2">GVMAG-M-3300024510-1</strain>
    </source>
</reference>
<feature type="region of interest" description="Disordered" evidence="1">
    <location>
        <begin position="130"/>
        <end position="151"/>
    </location>
</feature>
<evidence type="ECO:0000313" key="2">
    <source>
        <dbReference type="EMBL" id="QHT97108.1"/>
    </source>
</evidence>
<proteinExistence type="predicted"/>
<dbReference type="AlphaFoldDB" id="A0A6C0IV45"/>
<dbReference type="EMBL" id="MN740272">
    <property type="protein sequence ID" value="QHT97108.1"/>
    <property type="molecule type" value="Genomic_DNA"/>
</dbReference>
<organism evidence="2">
    <name type="scientific">viral metagenome</name>
    <dbReference type="NCBI Taxonomy" id="1070528"/>
    <lineage>
        <taxon>unclassified sequences</taxon>
        <taxon>metagenomes</taxon>
        <taxon>organismal metagenomes</taxon>
    </lineage>
</organism>
<accession>A0A6C0IV45</accession>